<name>A0A9Q3D865_9BASI</name>
<comment type="caution">
    <text evidence="1">The sequence shown here is derived from an EMBL/GenBank/DDBJ whole genome shotgun (WGS) entry which is preliminary data.</text>
</comment>
<protein>
    <submittedName>
        <fullName evidence="1">Uncharacterized protein</fullName>
    </submittedName>
</protein>
<evidence type="ECO:0000313" key="1">
    <source>
        <dbReference type="EMBL" id="MBW0495666.1"/>
    </source>
</evidence>
<dbReference type="Proteomes" id="UP000765509">
    <property type="component" value="Unassembled WGS sequence"/>
</dbReference>
<evidence type="ECO:0000313" key="2">
    <source>
        <dbReference type="Proteomes" id="UP000765509"/>
    </source>
</evidence>
<dbReference type="EMBL" id="AVOT02013223">
    <property type="protein sequence ID" value="MBW0495666.1"/>
    <property type="molecule type" value="Genomic_DNA"/>
</dbReference>
<dbReference type="AlphaFoldDB" id="A0A9Q3D865"/>
<accession>A0A9Q3D865</accession>
<organism evidence="1 2">
    <name type="scientific">Austropuccinia psidii MF-1</name>
    <dbReference type="NCBI Taxonomy" id="1389203"/>
    <lineage>
        <taxon>Eukaryota</taxon>
        <taxon>Fungi</taxon>
        <taxon>Dikarya</taxon>
        <taxon>Basidiomycota</taxon>
        <taxon>Pucciniomycotina</taxon>
        <taxon>Pucciniomycetes</taxon>
        <taxon>Pucciniales</taxon>
        <taxon>Sphaerophragmiaceae</taxon>
        <taxon>Austropuccinia</taxon>
    </lineage>
</organism>
<proteinExistence type="predicted"/>
<sequence length="413" mass="48569">MTLGLSFRRAISAALAILCLIRLAICAFPPLLHSYQAAQFEYGRHAQVLHKRGRAHVVQEEIGLTRNLGHFDFTESWKENEFPEDVMIALSEQIGHGQRQQREYLLSSERSDPWIKLKKLYQLHSISWQDHERMMDWFMSNLVSETPPMKDILDNIEWSLKRASSTQKVWWHAYQLDQWRKNHDWKMLIQIGDILQFHDQKSDLTFSEEEKRLKKQQLYNLLHANHMAQKTTGRRNGWPISPTGVSKEPWFKDGESTTSLYERRIEQLLGKLEPNSPLGRLAQPQVYQKHWYGLEVELSWLLNGIDPSEAGKWGMLLSLGASLVNKEGKVFLDLKSFDKQQKLATSKLLEGINFSKNQGPIQSWYAQALGQEKYGEAFEEVKNLSKHMWWYNFWRRPQMWLRKMWDSLKVGRS</sequence>
<keyword evidence="2" id="KW-1185">Reference proteome</keyword>
<gene>
    <name evidence="1" type="ORF">O181_035381</name>
</gene>
<reference evidence="1" key="1">
    <citation type="submission" date="2021-03" db="EMBL/GenBank/DDBJ databases">
        <title>Draft genome sequence of rust myrtle Austropuccinia psidii MF-1, a brazilian biotype.</title>
        <authorList>
            <person name="Quecine M.C."/>
            <person name="Pachon D.M.R."/>
            <person name="Bonatelli M.L."/>
            <person name="Correr F.H."/>
            <person name="Franceschini L.M."/>
            <person name="Leite T.F."/>
            <person name="Margarido G.R.A."/>
            <person name="Almeida C.A."/>
            <person name="Ferrarezi J.A."/>
            <person name="Labate C.A."/>
        </authorList>
    </citation>
    <scope>NUCLEOTIDE SEQUENCE</scope>
    <source>
        <strain evidence="1">MF-1</strain>
    </source>
</reference>